<sequence length="116" mass="12113">MEGDVMGDVARVVVVHDAACGGCSAIAVRLAGVLGVPVVIRSCRDPGLAAEYPLPPRTGCGAPLAVAIGRSGRVRVWRGLALPLRMAGLVAPGRRGAALRLAGHALRRHLRRRRGR</sequence>
<name>A0A2W2HY18_9ACTN</name>
<keyword evidence="2" id="KW-1185">Reference proteome</keyword>
<dbReference type="EMBL" id="POUA01000013">
    <property type="protein sequence ID" value="PZG55520.1"/>
    <property type="molecule type" value="Genomic_DNA"/>
</dbReference>
<gene>
    <name evidence="1" type="ORF">C1I98_03195</name>
</gene>
<dbReference type="AlphaFoldDB" id="A0A2W2HY18"/>
<protein>
    <submittedName>
        <fullName evidence="1">Uncharacterized protein</fullName>
    </submittedName>
</protein>
<evidence type="ECO:0000313" key="2">
    <source>
        <dbReference type="Proteomes" id="UP000248544"/>
    </source>
</evidence>
<organism evidence="1 2">
    <name type="scientific">Spongiactinospora gelatinilytica</name>
    <dbReference type="NCBI Taxonomy" id="2666298"/>
    <lineage>
        <taxon>Bacteria</taxon>
        <taxon>Bacillati</taxon>
        <taxon>Actinomycetota</taxon>
        <taxon>Actinomycetes</taxon>
        <taxon>Streptosporangiales</taxon>
        <taxon>Streptosporangiaceae</taxon>
        <taxon>Spongiactinospora</taxon>
    </lineage>
</organism>
<comment type="caution">
    <text evidence="1">The sequence shown here is derived from an EMBL/GenBank/DDBJ whole genome shotgun (WGS) entry which is preliminary data.</text>
</comment>
<evidence type="ECO:0000313" key="1">
    <source>
        <dbReference type="EMBL" id="PZG55520.1"/>
    </source>
</evidence>
<dbReference type="Proteomes" id="UP000248544">
    <property type="component" value="Unassembled WGS sequence"/>
</dbReference>
<reference evidence="1 2" key="1">
    <citation type="submission" date="2018-01" db="EMBL/GenBank/DDBJ databases">
        <title>Draft genome sequence of Sphaerisporangium sp. 7K107.</title>
        <authorList>
            <person name="Sahin N."/>
            <person name="Saygin H."/>
            <person name="Ay H."/>
        </authorList>
    </citation>
    <scope>NUCLEOTIDE SEQUENCE [LARGE SCALE GENOMIC DNA]</scope>
    <source>
        <strain evidence="1 2">7K107</strain>
    </source>
</reference>
<accession>A0A2W2HY18</accession>
<proteinExistence type="predicted"/>